<dbReference type="AlphaFoldDB" id="A0A839IQW8"/>
<organism evidence="1 2">
    <name type="scientific">Oceanospirillum sediminis</name>
    <dbReference type="NCBI Taxonomy" id="2760088"/>
    <lineage>
        <taxon>Bacteria</taxon>
        <taxon>Pseudomonadati</taxon>
        <taxon>Pseudomonadota</taxon>
        <taxon>Gammaproteobacteria</taxon>
        <taxon>Oceanospirillales</taxon>
        <taxon>Oceanospirillaceae</taxon>
        <taxon>Oceanospirillum</taxon>
    </lineage>
</organism>
<comment type="caution">
    <text evidence="1">The sequence shown here is derived from an EMBL/GenBank/DDBJ whole genome shotgun (WGS) entry which is preliminary data.</text>
</comment>
<name>A0A839IQW8_9GAMM</name>
<sequence>MRWIVFGEDWGSHPSSTQHLFSHIARKDEVIWVNSIGLRCPRVTSHDITRATNKLKSMFERRPIAKQASLSEKQHPDVIIEPRSLPLYQSKMVRRLNQKQLRKQLLPYLSDDEPTILWISLPSAADMVGICNESFSVYYCGDDFSSLAGVDHDIISRMESELVGRCDLVLTASHELAKKFPVWKTQVLEHGVDFELFSSAQPKPELMPDDKVIGFYGQLADWVDIELLSKVADRFPDWTLMLIGAIHTNTQDLLTRPNVLWLDAMPHKQLAGYCQHWQVAMLPFHQCEQITHCNPLKLREYLASGTQVISTRFPAAEQYNSVISLADNQDEFLTLLQALLSAQPVTCKQTPAHNRKIQQALVRDESWQSRAQRVSQFIRQSMGTSHYEGEL</sequence>
<dbReference type="EMBL" id="JACJFM010000014">
    <property type="protein sequence ID" value="MBB1487338.1"/>
    <property type="molecule type" value="Genomic_DNA"/>
</dbReference>
<keyword evidence="2" id="KW-1185">Reference proteome</keyword>
<dbReference type="RefSeq" id="WP_182809120.1">
    <property type="nucleotide sequence ID" value="NZ_JACJFM010000014.1"/>
</dbReference>
<dbReference type="Proteomes" id="UP000565262">
    <property type="component" value="Unassembled WGS sequence"/>
</dbReference>
<reference evidence="1 2" key="1">
    <citation type="submission" date="2020-08" db="EMBL/GenBank/DDBJ databases">
        <title>Oceanospirillum sp. nov. isolated from marine sediment.</title>
        <authorList>
            <person name="Ji X."/>
        </authorList>
    </citation>
    <scope>NUCLEOTIDE SEQUENCE [LARGE SCALE GENOMIC DNA]</scope>
    <source>
        <strain evidence="1 2">D5</strain>
    </source>
</reference>
<proteinExistence type="predicted"/>
<evidence type="ECO:0000313" key="1">
    <source>
        <dbReference type="EMBL" id="MBB1487338.1"/>
    </source>
</evidence>
<dbReference type="SUPFAM" id="SSF53756">
    <property type="entry name" value="UDP-Glycosyltransferase/glycogen phosphorylase"/>
    <property type="match status" value="1"/>
</dbReference>
<keyword evidence="1" id="KW-0808">Transferase</keyword>
<dbReference type="Gene3D" id="3.40.50.2000">
    <property type="entry name" value="Glycogen Phosphorylase B"/>
    <property type="match status" value="1"/>
</dbReference>
<gene>
    <name evidence="1" type="ORF">H4O21_12045</name>
</gene>
<protein>
    <submittedName>
        <fullName evidence="1">Glycosyltransferase</fullName>
    </submittedName>
</protein>
<accession>A0A839IQW8</accession>
<dbReference type="GO" id="GO:0016740">
    <property type="term" value="F:transferase activity"/>
    <property type="evidence" value="ECO:0007669"/>
    <property type="project" value="UniProtKB-KW"/>
</dbReference>
<evidence type="ECO:0000313" key="2">
    <source>
        <dbReference type="Proteomes" id="UP000565262"/>
    </source>
</evidence>